<dbReference type="EMBL" id="HADY01013178">
    <property type="protein sequence ID" value="SBP51663.1"/>
    <property type="molecule type" value="Transcribed_RNA"/>
</dbReference>
<evidence type="ECO:0000313" key="2">
    <source>
        <dbReference type="EMBL" id="SBP51663.1"/>
    </source>
</evidence>
<accession>A0A1A8AAF1</accession>
<dbReference type="AlphaFoldDB" id="A0A1A8AAF1"/>
<organism evidence="2">
    <name type="scientific">Nothobranchius furzeri</name>
    <name type="common">Turquoise killifish</name>
    <dbReference type="NCBI Taxonomy" id="105023"/>
    <lineage>
        <taxon>Eukaryota</taxon>
        <taxon>Metazoa</taxon>
        <taxon>Chordata</taxon>
        <taxon>Craniata</taxon>
        <taxon>Vertebrata</taxon>
        <taxon>Euteleostomi</taxon>
        <taxon>Actinopterygii</taxon>
        <taxon>Neopterygii</taxon>
        <taxon>Teleostei</taxon>
        <taxon>Neoteleostei</taxon>
        <taxon>Acanthomorphata</taxon>
        <taxon>Ovalentaria</taxon>
        <taxon>Atherinomorphae</taxon>
        <taxon>Cyprinodontiformes</taxon>
        <taxon>Nothobranchiidae</taxon>
        <taxon>Nothobranchius</taxon>
    </lineage>
</organism>
<protein>
    <submittedName>
        <fullName evidence="2">Uncharacterized protein</fullName>
    </submittedName>
</protein>
<gene>
    <name evidence="2" type="primary">Nfu_g_1_001197</name>
</gene>
<feature type="compositionally biased region" description="Basic and acidic residues" evidence="1">
    <location>
        <begin position="17"/>
        <end position="57"/>
    </location>
</feature>
<reference evidence="2" key="1">
    <citation type="submission" date="2016-05" db="EMBL/GenBank/DDBJ databases">
        <authorList>
            <person name="Lavstsen T."/>
            <person name="Jespersen J.S."/>
        </authorList>
    </citation>
    <scope>NUCLEOTIDE SEQUENCE</scope>
    <source>
        <tissue evidence="2">Brain</tissue>
    </source>
</reference>
<sequence length="119" mass="13570">MQELRAAVCKLSDHYKDIQDDIRRSNEEEGRRGRGEQRGQEEMVRSEEVRQEGERGEKKKKGKGEVTSCPSKTPFSPQREPCAPPFPPPCTPSRQKQLFLVECGVVVRVCGREGWREGV</sequence>
<feature type="region of interest" description="Disordered" evidence="1">
    <location>
        <begin position="17"/>
        <end position="82"/>
    </location>
</feature>
<reference evidence="2" key="2">
    <citation type="submission" date="2016-06" db="EMBL/GenBank/DDBJ databases">
        <title>The genome of a short-lived fish provides insights into sex chromosome evolution and the genetic control of aging.</title>
        <authorList>
            <person name="Reichwald K."/>
            <person name="Felder M."/>
            <person name="Petzold A."/>
            <person name="Koch P."/>
            <person name="Groth M."/>
            <person name="Platzer M."/>
        </authorList>
    </citation>
    <scope>NUCLEOTIDE SEQUENCE</scope>
    <source>
        <tissue evidence="2">Brain</tissue>
    </source>
</reference>
<name>A0A1A8AAF1_NOTFU</name>
<evidence type="ECO:0000256" key="1">
    <source>
        <dbReference type="SAM" id="MobiDB-lite"/>
    </source>
</evidence>
<proteinExistence type="predicted"/>